<evidence type="ECO:0000256" key="3">
    <source>
        <dbReference type="ARBA" id="ARBA00022737"/>
    </source>
</evidence>
<organism evidence="10 11">
    <name type="scientific">Panagrellus redivivus</name>
    <name type="common">Microworm</name>
    <dbReference type="NCBI Taxonomy" id="6233"/>
    <lineage>
        <taxon>Eukaryota</taxon>
        <taxon>Metazoa</taxon>
        <taxon>Ecdysozoa</taxon>
        <taxon>Nematoda</taxon>
        <taxon>Chromadorea</taxon>
        <taxon>Rhabditida</taxon>
        <taxon>Tylenchina</taxon>
        <taxon>Panagrolaimomorpha</taxon>
        <taxon>Panagrolaimoidea</taxon>
        <taxon>Panagrolaimidae</taxon>
        <taxon>Panagrellus</taxon>
    </lineage>
</organism>
<keyword evidence="10" id="KW-1185">Reference proteome</keyword>
<evidence type="ECO:0000256" key="4">
    <source>
        <dbReference type="ARBA" id="ARBA00022771"/>
    </source>
</evidence>
<dbReference type="PANTHER" id="PTHR16515:SF49">
    <property type="entry name" value="GASTRULA ZINC FINGER PROTEIN XLCGF49.1-LIKE-RELATED"/>
    <property type="match status" value="1"/>
</dbReference>
<feature type="domain" description="C2H2-type" evidence="9">
    <location>
        <begin position="674"/>
        <end position="702"/>
    </location>
</feature>
<dbReference type="PANTHER" id="PTHR16515">
    <property type="entry name" value="PR DOMAIN ZINC FINGER PROTEIN"/>
    <property type="match status" value="1"/>
</dbReference>
<dbReference type="PROSITE" id="PS50157">
    <property type="entry name" value="ZINC_FINGER_C2H2_2"/>
    <property type="match status" value="5"/>
</dbReference>
<feature type="domain" description="C2H2-type" evidence="9">
    <location>
        <begin position="275"/>
        <end position="302"/>
    </location>
</feature>
<dbReference type="Proteomes" id="UP000492821">
    <property type="component" value="Unassembled WGS sequence"/>
</dbReference>
<dbReference type="GO" id="GO:0005634">
    <property type="term" value="C:nucleus"/>
    <property type="evidence" value="ECO:0007669"/>
    <property type="project" value="UniProtKB-SubCell"/>
</dbReference>
<feature type="compositionally biased region" description="Acidic residues" evidence="8">
    <location>
        <begin position="223"/>
        <end position="247"/>
    </location>
</feature>
<dbReference type="GO" id="GO:1990837">
    <property type="term" value="F:sequence-specific double-stranded DNA binding"/>
    <property type="evidence" value="ECO:0007669"/>
    <property type="project" value="UniProtKB-ARBA"/>
</dbReference>
<feature type="region of interest" description="Disordered" evidence="8">
    <location>
        <begin position="123"/>
        <end position="204"/>
    </location>
</feature>
<feature type="compositionally biased region" description="Low complexity" evidence="8">
    <location>
        <begin position="548"/>
        <end position="557"/>
    </location>
</feature>
<keyword evidence="3" id="KW-0677">Repeat</keyword>
<feature type="compositionally biased region" description="Basic and acidic residues" evidence="8">
    <location>
        <begin position="131"/>
        <end position="158"/>
    </location>
</feature>
<dbReference type="FunFam" id="3.30.160.60:FF:000112">
    <property type="entry name" value="Mds1 and evi1 complex locus protein"/>
    <property type="match status" value="1"/>
</dbReference>
<feature type="region of interest" description="Disordered" evidence="8">
    <location>
        <begin position="219"/>
        <end position="266"/>
    </location>
</feature>
<dbReference type="FunFam" id="3.30.160.60:FF:000303">
    <property type="entry name" value="Zinc finger protein 41"/>
    <property type="match status" value="1"/>
</dbReference>
<evidence type="ECO:0000256" key="1">
    <source>
        <dbReference type="ARBA" id="ARBA00004123"/>
    </source>
</evidence>
<feature type="domain" description="C2H2-type" evidence="9">
    <location>
        <begin position="703"/>
        <end position="733"/>
    </location>
</feature>
<dbReference type="PROSITE" id="PS00028">
    <property type="entry name" value="ZINC_FINGER_C2H2_1"/>
    <property type="match status" value="5"/>
</dbReference>
<evidence type="ECO:0000313" key="11">
    <source>
        <dbReference type="WBParaSite" id="Pan_g6490.t1"/>
    </source>
</evidence>
<keyword evidence="5" id="KW-0862">Zinc</keyword>
<dbReference type="Gene3D" id="3.30.160.60">
    <property type="entry name" value="Classic Zinc Finger"/>
    <property type="match status" value="5"/>
</dbReference>
<accession>A0A7E4W4Y6</accession>
<feature type="region of interest" description="Disordered" evidence="8">
    <location>
        <begin position="610"/>
        <end position="641"/>
    </location>
</feature>
<feature type="compositionally biased region" description="Polar residues" evidence="8">
    <location>
        <begin position="487"/>
        <end position="501"/>
    </location>
</feature>
<feature type="domain" description="C2H2-type" evidence="9">
    <location>
        <begin position="646"/>
        <end position="673"/>
    </location>
</feature>
<feature type="domain" description="C2H2-type" evidence="9">
    <location>
        <begin position="303"/>
        <end position="326"/>
    </location>
</feature>
<evidence type="ECO:0000256" key="7">
    <source>
        <dbReference type="PROSITE-ProRule" id="PRU00042"/>
    </source>
</evidence>
<evidence type="ECO:0000256" key="5">
    <source>
        <dbReference type="ARBA" id="ARBA00022833"/>
    </source>
</evidence>
<sequence>MSVDGDFLRSVEVRKAVNTKDVDGKITETTPAALWTKKPLTAGKIVGVIDKANPATNDSNAVLLLSLIQQRPDKAASEDTPEAINITVRRIDSTIYIQTARHISADEQLTTDAASAKMLDLASLSDSTSNESEKPSELHSDETPDEERARRDEEERQFLLKQFRNSHRRSLKPVPRTPAKTPSTPPPQPTPEAAQGQTQPTPYDFANSISAFVAAAAAAYQDANEDPSDGEAEGDSDPEDSDADEDTASASSSSKQDSSDGKSVSLVGGAQQYPHQCSLCPKSFSSASGLKQHSHIHCTTKPFRCNICNKAYTQFSNLCRHRKTHTDCLQCPNCSQTLPNPSSFTKHKTICDMATMFKAYPMQLNGGGPMLHPGSGVTGASFMPSFMSHPTQNGIFAGSIPAQHYGASAAQWSQFVAMMQMQAAAAAGMMPSGMSSGGSLSYPNMTLNDSMMVKMGAFGGSGPSCNNGSETESSPASIERRSPMDCKNTSSPVSSIGTIENTKLPASPINDELINVEDAEMDESPSMQSTSVIQSTENFKDRADTTESSKASTSSSPITFLTKDSNAISMVNPFSASAFLHMLQRQQQPYSNGPPPSGMPSLGLLQAFNPSHSVHHHGPTRSSVLPSASKAPSIVPTGPRGSKERYTCRYCQKVFPRSANLTRHLRTHTGEQPYKCHYCDRCFSISSNLQRHVRNIHNKEKPFKCPHCERCFGQQTNLDRHIRKHEMHTQVDKSEENTPSPGLSFSAASLIGSNPLTALAGSVC</sequence>
<dbReference type="SMART" id="SM00355">
    <property type="entry name" value="ZnF_C2H2"/>
    <property type="match status" value="6"/>
</dbReference>
<dbReference type="InterPro" id="IPR050331">
    <property type="entry name" value="Zinc_finger"/>
</dbReference>
<dbReference type="InterPro" id="IPR036236">
    <property type="entry name" value="Znf_C2H2_sf"/>
</dbReference>
<keyword evidence="2" id="KW-0479">Metal-binding</keyword>
<reference evidence="10" key="1">
    <citation type="journal article" date="2013" name="Genetics">
        <title>The draft genome and transcriptome of Panagrellus redivivus are shaped by the harsh demands of a free-living lifestyle.</title>
        <authorList>
            <person name="Srinivasan J."/>
            <person name="Dillman A.R."/>
            <person name="Macchietto M.G."/>
            <person name="Heikkinen L."/>
            <person name="Lakso M."/>
            <person name="Fracchia K.M."/>
            <person name="Antoshechkin I."/>
            <person name="Mortazavi A."/>
            <person name="Wong G."/>
            <person name="Sternberg P.W."/>
        </authorList>
    </citation>
    <scope>NUCLEOTIDE SEQUENCE [LARGE SCALE GENOMIC DNA]</scope>
    <source>
        <strain evidence="10">MT8872</strain>
    </source>
</reference>
<keyword evidence="6" id="KW-0539">Nucleus</keyword>
<dbReference type="WBParaSite" id="Pan_g6490.t1">
    <property type="protein sequence ID" value="Pan_g6490.t1"/>
    <property type="gene ID" value="Pan_g6490"/>
</dbReference>
<dbReference type="InterPro" id="IPR013087">
    <property type="entry name" value="Znf_C2H2_type"/>
</dbReference>
<proteinExistence type="predicted"/>
<evidence type="ECO:0000259" key="9">
    <source>
        <dbReference type="PROSITE" id="PS50157"/>
    </source>
</evidence>
<feature type="region of interest" description="Disordered" evidence="8">
    <location>
        <begin position="461"/>
        <end position="557"/>
    </location>
</feature>
<dbReference type="AlphaFoldDB" id="A0A7E4W4Y6"/>
<keyword evidence="4 7" id="KW-0863">Zinc-finger</keyword>
<feature type="compositionally biased region" description="Acidic residues" evidence="8">
    <location>
        <begin position="514"/>
        <end position="523"/>
    </location>
</feature>
<dbReference type="FunFam" id="3.30.160.60:FF:000690">
    <property type="entry name" value="Zinc finger protein 354C"/>
    <property type="match status" value="1"/>
</dbReference>
<evidence type="ECO:0000256" key="6">
    <source>
        <dbReference type="ARBA" id="ARBA00023242"/>
    </source>
</evidence>
<dbReference type="FunFam" id="3.30.160.60:FF:000159">
    <property type="entry name" value="Mds1 and evi1 complex locus protein"/>
    <property type="match status" value="1"/>
</dbReference>
<evidence type="ECO:0000256" key="8">
    <source>
        <dbReference type="SAM" id="MobiDB-lite"/>
    </source>
</evidence>
<dbReference type="GO" id="GO:0008270">
    <property type="term" value="F:zinc ion binding"/>
    <property type="evidence" value="ECO:0007669"/>
    <property type="project" value="UniProtKB-KW"/>
</dbReference>
<evidence type="ECO:0000256" key="2">
    <source>
        <dbReference type="ARBA" id="ARBA00022723"/>
    </source>
</evidence>
<feature type="compositionally biased region" description="Low complexity" evidence="8">
    <location>
        <begin position="191"/>
        <end position="202"/>
    </location>
</feature>
<evidence type="ECO:0000313" key="10">
    <source>
        <dbReference type="Proteomes" id="UP000492821"/>
    </source>
</evidence>
<dbReference type="SUPFAM" id="SSF57667">
    <property type="entry name" value="beta-beta-alpha zinc fingers"/>
    <property type="match status" value="3"/>
</dbReference>
<feature type="compositionally biased region" description="Low complexity" evidence="8">
    <location>
        <begin position="248"/>
        <end position="265"/>
    </location>
</feature>
<feature type="compositionally biased region" description="Polar residues" evidence="8">
    <location>
        <begin position="525"/>
        <end position="537"/>
    </location>
</feature>
<dbReference type="Pfam" id="PF00096">
    <property type="entry name" value="zf-C2H2"/>
    <property type="match status" value="5"/>
</dbReference>
<name>A0A7E4W4Y6_PANRE</name>
<feature type="compositionally biased region" description="Basic and acidic residues" evidence="8">
    <location>
        <begin position="538"/>
        <end position="547"/>
    </location>
</feature>
<comment type="subcellular location">
    <subcellularLocation>
        <location evidence="1">Nucleus</location>
    </subcellularLocation>
</comment>
<reference evidence="11" key="2">
    <citation type="submission" date="2020-10" db="UniProtKB">
        <authorList>
            <consortium name="WormBaseParasite"/>
        </authorList>
    </citation>
    <scope>IDENTIFICATION</scope>
</reference>
<protein>
    <submittedName>
        <fullName evidence="11">MDS1 and EVI1 complex locus protein EVI1</fullName>
    </submittedName>
</protein>
<dbReference type="GO" id="GO:0010468">
    <property type="term" value="P:regulation of gene expression"/>
    <property type="evidence" value="ECO:0007669"/>
    <property type="project" value="TreeGrafter"/>
</dbReference>
<feature type="compositionally biased region" description="Polar residues" evidence="8">
    <location>
        <begin position="463"/>
        <end position="476"/>
    </location>
</feature>